<dbReference type="EMBL" id="KQ243377">
    <property type="protein sequence ID" value="KNC75875.1"/>
    <property type="molecule type" value="Genomic_DNA"/>
</dbReference>
<protein>
    <submittedName>
        <fullName evidence="1">Uncharacterized protein</fullName>
    </submittedName>
</protein>
<evidence type="ECO:0000313" key="1">
    <source>
        <dbReference type="EMBL" id="KNC75875.1"/>
    </source>
</evidence>
<proteinExistence type="predicted"/>
<accession>A0A0L0FGH9</accession>
<keyword evidence="2" id="KW-1185">Reference proteome</keyword>
<evidence type="ECO:0000313" key="2">
    <source>
        <dbReference type="Proteomes" id="UP000054560"/>
    </source>
</evidence>
<dbReference type="RefSeq" id="XP_014149777.1">
    <property type="nucleotide sequence ID" value="XM_014294302.1"/>
</dbReference>
<gene>
    <name evidence="1" type="ORF">SARC_11606</name>
</gene>
<name>A0A0L0FGH9_9EUKA</name>
<reference evidence="1 2" key="1">
    <citation type="submission" date="2011-02" db="EMBL/GenBank/DDBJ databases">
        <title>The Genome Sequence of Sphaeroforma arctica JP610.</title>
        <authorList>
            <consortium name="The Broad Institute Genome Sequencing Platform"/>
            <person name="Russ C."/>
            <person name="Cuomo C."/>
            <person name="Young S.K."/>
            <person name="Zeng Q."/>
            <person name="Gargeya S."/>
            <person name="Alvarado L."/>
            <person name="Berlin A."/>
            <person name="Chapman S.B."/>
            <person name="Chen Z."/>
            <person name="Freedman E."/>
            <person name="Gellesch M."/>
            <person name="Goldberg J."/>
            <person name="Griggs A."/>
            <person name="Gujja S."/>
            <person name="Heilman E."/>
            <person name="Heiman D."/>
            <person name="Howarth C."/>
            <person name="Mehta T."/>
            <person name="Neiman D."/>
            <person name="Pearson M."/>
            <person name="Roberts A."/>
            <person name="Saif S."/>
            <person name="Shea T."/>
            <person name="Shenoy N."/>
            <person name="Sisk P."/>
            <person name="Stolte C."/>
            <person name="Sykes S."/>
            <person name="White J."/>
            <person name="Yandava C."/>
            <person name="Burger G."/>
            <person name="Gray M.W."/>
            <person name="Holland P.W.H."/>
            <person name="King N."/>
            <person name="Lang F.B.F."/>
            <person name="Roger A.J."/>
            <person name="Ruiz-Trillo I."/>
            <person name="Haas B."/>
            <person name="Nusbaum C."/>
            <person name="Birren B."/>
        </authorList>
    </citation>
    <scope>NUCLEOTIDE SEQUENCE [LARGE SCALE GENOMIC DNA]</scope>
    <source>
        <strain evidence="1 2">JP610</strain>
    </source>
</reference>
<dbReference type="AlphaFoldDB" id="A0A0L0FGH9"/>
<sequence>MHCLLSQIVFEDTVTFGANDYSFDFTSLSGIFADYTNVQGRGYLVVSKDGLSCTLHMEAIINVQLKFVGKLVESIVVNGIKDGYNKIPQVIDRFRELYPEKCSLSAIPAELASSYTSLAYHTPPQHTIHIQDSRSPP</sequence>
<dbReference type="Proteomes" id="UP000054560">
    <property type="component" value="Unassembled WGS sequence"/>
</dbReference>
<organism evidence="1 2">
    <name type="scientific">Sphaeroforma arctica JP610</name>
    <dbReference type="NCBI Taxonomy" id="667725"/>
    <lineage>
        <taxon>Eukaryota</taxon>
        <taxon>Ichthyosporea</taxon>
        <taxon>Ichthyophonida</taxon>
        <taxon>Sphaeroforma</taxon>
    </lineage>
</organism>
<dbReference type="GeneID" id="25912110"/>